<evidence type="ECO:0000313" key="2">
    <source>
        <dbReference type="EMBL" id="CAB4362428.1"/>
    </source>
</evidence>
<dbReference type="SUPFAM" id="SSF64005">
    <property type="entry name" value="Undecaprenyl diphosphate synthase"/>
    <property type="match status" value="1"/>
</dbReference>
<gene>
    <name evidence="3" type="ORF">UFOPK2656_00789</name>
    <name evidence="4" type="ORF">UFOPK3099_01119</name>
    <name evidence="5" type="ORF">UFOPK3267_01827</name>
    <name evidence="6" type="ORF">UFOPK3651_00372</name>
    <name evidence="7" type="ORF">UFOPK3931_02370</name>
    <name evidence="2" type="ORF">UFOPK4189_00203</name>
</gene>
<dbReference type="Pfam" id="PF01255">
    <property type="entry name" value="Prenyltransf"/>
    <property type="match status" value="1"/>
</dbReference>
<keyword evidence="1" id="KW-0808">Transferase</keyword>
<evidence type="ECO:0000313" key="3">
    <source>
        <dbReference type="EMBL" id="CAB4712939.1"/>
    </source>
</evidence>
<sequence length="178" mass="19437">MSPEPVDQVLLRHVIVVGGSLAEWASLTDDQWSTRLAELGKVADHVGAQWLILRPYGPDGTAHAVPEHSVMVGNCLVVAQPDTDGRRRLARAIAGLQQRGAPISEATIDAEMNAPAEHDPDLVVVLAASHRMPPSLVWELAYSELVFVDSPWQHFAAQQLDEAMASYAHRHRRFGGVD</sequence>
<evidence type="ECO:0000313" key="6">
    <source>
        <dbReference type="EMBL" id="CAB4913563.1"/>
    </source>
</evidence>
<dbReference type="GO" id="GO:0016765">
    <property type="term" value="F:transferase activity, transferring alkyl or aryl (other than methyl) groups"/>
    <property type="evidence" value="ECO:0007669"/>
    <property type="project" value="InterPro"/>
</dbReference>
<evidence type="ECO:0000313" key="4">
    <source>
        <dbReference type="EMBL" id="CAB4816633.1"/>
    </source>
</evidence>
<evidence type="ECO:0000313" key="5">
    <source>
        <dbReference type="EMBL" id="CAB4851982.1"/>
    </source>
</evidence>
<dbReference type="EMBL" id="CAFBIY010000105">
    <property type="protein sequence ID" value="CAB4851982.1"/>
    <property type="molecule type" value="Genomic_DNA"/>
</dbReference>
<evidence type="ECO:0000313" key="7">
    <source>
        <dbReference type="EMBL" id="CAB5004031.1"/>
    </source>
</evidence>
<name>A0A6J6A2B4_9ZZZZ</name>
<dbReference type="EMBL" id="CAESGF010000001">
    <property type="protein sequence ID" value="CAB4362428.1"/>
    <property type="molecule type" value="Genomic_DNA"/>
</dbReference>
<accession>A0A6J6A2B4</accession>
<proteinExistence type="predicted"/>
<dbReference type="EMBL" id="CAFAAV010000071">
    <property type="protein sequence ID" value="CAB4816633.1"/>
    <property type="molecule type" value="Genomic_DNA"/>
</dbReference>
<dbReference type="AlphaFoldDB" id="A0A6J6A2B4"/>
<reference evidence="2" key="1">
    <citation type="submission" date="2020-05" db="EMBL/GenBank/DDBJ databases">
        <authorList>
            <person name="Chiriac C."/>
            <person name="Salcher M."/>
            <person name="Ghai R."/>
            <person name="Kavagutti S V."/>
        </authorList>
    </citation>
    <scope>NUCLEOTIDE SEQUENCE</scope>
</reference>
<dbReference type="InterPro" id="IPR001441">
    <property type="entry name" value="UPP_synth-like"/>
</dbReference>
<evidence type="ECO:0000256" key="1">
    <source>
        <dbReference type="ARBA" id="ARBA00022679"/>
    </source>
</evidence>
<dbReference type="Gene3D" id="3.40.1180.10">
    <property type="entry name" value="Decaprenyl diphosphate synthase-like"/>
    <property type="match status" value="1"/>
</dbReference>
<dbReference type="EMBL" id="CAFBMT010000002">
    <property type="protein sequence ID" value="CAB4913563.1"/>
    <property type="molecule type" value="Genomic_DNA"/>
</dbReference>
<dbReference type="EMBL" id="CAFBOL010000080">
    <property type="protein sequence ID" value="CAB5004031.1"/>
    <property type="molecule type" value="Genomic_DNA"/>
</dbReference>
<dbReference type="InterPro" id="IPR036424">
    <property type="entry name" value="UPP_synth-like_sf"/>
</dbReference>
<organism evidence="2">
    <name type="scientific">freshwater metagenome</name>
    <dbReference type="NCBI Taxonomy" id="449393"/>
    <lineage>
        <taxon>unclassified sequences</taxon>
        <taxon>metagenomes</taxon>
        <taxon>ecological metagenomes</taxon>
    </lineage>
</organism>
<protein>
    <submittedName>
        <fullName evidence="2">Unannotated protein</fullName>
    </submittedName>
</protein>
<dbReference type="EMBL" id="CAEZYF010000004">
    <property type="protein sequence ID" value="CAB4712939.1"/>
    <property type="molecule type" value="Genomic_DNA"/>
</dbReference>